<gene>
    <name evidence="2" type="ORF">OKJ48_39175</name>
</gene>
<evidence type="ECO:0000313" key="3">
    <source>
        <dbReference type="Proteomes" id="UP001352223"/>
    </source>
</evidence>
<name>A0ABU6CNH4_9ACTN</name>
<proteinExistence type="predicted"/>
<feature type="domain" description="DUF397" evidence="1">
    <location>
        <begin position="29"/>
        <end position="76"/>
    </location>
</feature>
<sequence>MSMRLKDSPSSGIDREKELLYSLDLSGVQWRSAPGSPVNGPVEVAALGDGGVAMRNPADPRGLVLRFTSREWEAFKLGALHGEFD</sequence>
<dbReference type="Pfam" id="PF04149">
    <property type="entry name" value="DUF397"/>
    <property type="match status" value="1"/>
</dbReference>
<reference evidence="2 3" key="1">
    <citation type="submission" date="2022-10" db="EMBL/GenBank/DDBJ databases">
        <authorList>
            <person name="Xie J."/>
            <person name="Shen N."/>
        </authorList>
    </citation>
    <scope>NUCLEOTIDE SEQUENCE [LARGE SCALE GENOMIC DNA]</scope>
    <source>
        <strain evidence="2 3">DSM 41681</strain>
    </source>
</reference>
<comment type="caution">
    <text evidence="2">The sequence shown here is derived from an EMBL/GenBank/DDBJ whole genome shotgun (WGS) entry which is preliminary data.</text>
</comment>
<evidence type="ECO:0000313" key="2">
    <source>
        <dbReference type="EMBL" id="MEB3966207.1"/>
    </source>
</evidence>
<organism evidence="2 3">
    <name type="scientific">Streptomyces kunmingensis</name>
    <dbReference type="NCBI Taxonomy" id="68225"/>
    <lineage>
        <taxon>Bacteria</taxon>
        <taxon>Bacillati</taxon>
        <taxon>Actinomycetota</taxon>
        <taxon>Actinomycetes</taxon>
        <taxon>Kitasatosporales</taxon>
        <taxon>Streptomycetaceae</taxon>
        <taxon>Streptomyces</taxon>
    </lineage>
</organism>
<dbReference type="RefSeq" id="WP_324775250.1">
    <property type="nucleotide sequence ID" value="NZ_BAAATS010000019.1"/>
</dbReference>
<dbReference type="InterPro" id="IPR007278">
    <property type="entry name" value="DUF397"/>
</dbReference>
<accession>A0ABU6CNH4</accession>
<dbReference type="Proteomes" id="UP001352223">
    <property type="component" value="Unassembled WGS sequence"/>
</dbReference>
<evidence type="ECO:0000259" key="1">
    <source>
        <dbReference type="Pfam" id="PF04149"/>
    </source>
</evidence>
<keyword evidence="3" id="KW-1185">Reference proteome</keyword>
<protein>
    <submittedName>
        <fullName evidence="2">DUF397 domain-containing protein</fullName>
    </submittedName>
</protein>
<dbReference type="EMBL" id="JAOZYB010000353">
    <property type="protein sequence ID" value="MEB3966207.1"/>
    <property type="molecule type" value="Genomic_DNA"/>
</dbReference>